<dbReference type="Gene3D" id="1.10.260.40">
    <property type="entry name" value="lambda repressor-like DNA-binding domains"/>
    <property type="match status" value="1"/>
</dbReference>
<protein>
    <submittedName>
        <fullName evidence="3">XRE family transcriptional regulator</fullName>
    </submittedName>
</protein>
<dbReference type="Proteomes" id="UP000321816">
    <property type="component" value="Chromosome"/>
</dbReference>
<dbReference type="CDD" id="cd00093">
    <property type="entry name" value="HTH_XRE"/>
    <property type="match status" value="1"/>
</dbReference>
<dbReference type="InterPro" id="IPR052345">
    <property type="entry name" value="Rad_response_metalloprotease"/>
</dbReference>
<dbReference type="SMART" id="SM00530">
    <property type="entry name" value="HTH_XRE"/>
    <property type="match status" value="1"/>
</dbReference>
<dbReference type="InterPro" id="IPR001387">
    <property type="entry name" value="Cro/C1-type_HTH"/>
</dbReference>
<feature type="domain" description="HTH cro/C1-type" evidence="2">
    <location>
        <begin position="7"/>
        <end position="61"/>
    </location>
</feature>
<keyword evidence="4" id="KW-1185">Reference proteome</keyword>
<sequence>MFVGKTLTNLRILRGYNRKQLAQVLGVTEQAVWQYENGYAAPKLGTINDLKRLFSVKSRFFYQEDLLSKQSKNYVNHNHIAYRADERNSVQKTQMEKVHLEYSIAFLNLLSNHFQLPENNMRKLRDEVLYLMRTSSNELEEIKLYAHYARDFLGISSINNKNILYHLEKNGVFVFEKAVGEKVDAYSVWSEDDMPYIMLGNSKGVAARRNFDLAHELGHLLMHYKEEFALQDKSNHNIFEQQADIFAGEFLLPEREIRKDLEALNRISNPDSYLDLKKKWEVSIQALGYRARDLGIMSEQQFRYFYAQINKMGYRKLEPLDKEIPLQRPGKIKSILQFLFENKVIKLENILSSLELEEEFLSVLTGIDKDFFKKYKEHTSRTYSIADFKQENINFGN</sequence>
<dbReference type="SUPFAM" id="SSF47413">
    <property type="entry name" value="lambda repressor-like DNA-binding domains"/>
    <property type="match status" value="1"/>
</dbReference>
<dbReference type="AlphaFoldDB" id="A0A5C7F6A4"/>
<dbReference type="InterPro" id="IPR010359">
    <property type="entry name" value="IrrE_HExxH"/>
</dbReference>
<accession>A0A5C7F6A4</accession>
<dbReference type="Pfam" id="PF01381">
    <property type="entry name" value="HTH_3"/>
    <property type="match status" value="1"/>
</dbReference>
<name>A0A5C7F6A4_9BACI</name>
<evidence type="ECO:0000313" key="4">
    <source>
        <dbReference type="Proteomes" id="UP000321816"/>
    </source>
</evidence>
<gene>
    <name evidence="3" type="ORF">FTX54_004055</name>
</gene>
<dbReference type="PROSITE" id="PS50943">
    <property type="entry name" value="HTH_CROC1"/>
    <property type="match status" value="1"/>
</dbReference>
<dbReference type="PANTHER" id="PTHR43236">
    <property type="entry name" value="ANTITOXIN HIGA1"/>
    <property type="match status" value="1"/>
</dbReference>
<proteinExistence type="inferred from homology"/>
<evidence type="ECO:0000259" key="2">
    <source>
        <dbReference type="PROSITE" id="PS50943"/>
    </source>
</evidence>
<comment type="similarity">
    <text evidence="1">Belongs to the short-chain fatty acyl-CoA assimilation regulator (ScfR) family.</text>
</comment>
<dbReference type="EMBL" id="CP144914">
    <property type="protein sequence ID" value="WWD80740.1"/>
    <property type="molecule type" value="Genomic_DNA"/>
</dbReference>
<dbReference type="KEGG" id="ahal:FTX54_004055"/>
<dbReference type="RefSeq" id="WP_147803337.1">
    <property type="nucleotide sequence ID" value="NZ_CP144914.1"/>
</dbReference>
<reference evidence="3 4" key="1">
    <citation type="submission" date="2024-01" db="EMBL/GenBank/DDBJ databases">
        <title>Complete Genome Sequence of Alkalicoccus halolimnae BZ-SZ-XJ29T, a Moderately Halophilic Bacterium Isolated from a Salt Lake.</title>
        <authorList>
            <person name="Zhao B."/>
        </authorList>
    </citation>
    <scope>NUCLEOTIDE SEQUENCE [LARGE SCALE GENOMIC DNA]</scope>
    <source>
        <strain evidence="3 4">BZ-SZ-XJ29</strain>
    </source>
</reference>
<dbReference type="GO" id="GO:0003677">
    <property type="term" value="F:DNA binding"/>
    <property type="evidence" value="ECO:0007669"/>
    <property type="project" value="InterPro"/>
</dbReference>
<dbReference type="PANTHER" id="PTHR43236:SF1">
    <property type="entry name" value="BLL7220 PROTEIN"/>
    <property type="match status" value="1"/>
</dbReference>
<evidence type="ECO:0000313" key="3">
    <source>
        <dbReference type="EMBL" id="WWD80740.1"/>
    </source>
</evidence>
<dbReference type="InterPro" id="IPR010982">
    <property type="entry name" value="Lambda_DNA-bd_dom_sf"/>
</dbReference>
<evidence type="ECO:0000256" key="1">
    <source>
        <dbReference type="ARBA" id="ARBA00007227"/>
    </source>
</evidence>
<dbReference type="Pfam" id="PF06114">
    <property type="entry name" value="Peptidase_M78"/>
    <property type="match status" value="1"/>
</dbReference>
<organism evidence="3 4">
    <name type="scientific">Alkalicoccus halolimnae</name>
    <dbReference type="NCBI Taxonomy" id="1667239"/>
    <lineage>
        <taxon>Bacteria</taxon>
        <taxon>Bacillati</taxon>
        <taxon>Bacillota</taxon>
        <taxon>Bacilli</taxon>
        <taxon>Bacillales</taxon>
        <taxon>Bacillaceae</taxon>
        <taxon>Alkalicoccus</taxon>
    </lineage>
</organism>
<dbReference type="Gene3D" id="1.10.10.2910">
    <property type="match status" value="1"/>
</dbReference>
<dbReference type="OrthoDB" id="9816277at2"/>